<proteinExistence type="predicted"/>
<organism evidence="1">
    <name type="scientific">Candidatus Kentrum sp. DK</name>
    <dbReference type="NCBI Taxonomy" id="2126562"/>
    <lineage>
        <taxon>Bacteria</taxon>
        <taxon>Pseudomonadati</taxon>
        <taxon>Pseudomonadota</taxon>
        <taxon>Gammaproteobacteria</taxon>
        <taxon>Candidatus Kentrum</taxon>
    </lineage>
</organism>
<reference evidence="1" key="1">
    <citation type="submission" date="2019-02" db="EMBL/GenBank/DDBJ databases">
        <authorList>
            <person name="Gruber-Vodicka R. H."/>
            <person name="Seah K. B. B."/>
        </authorList>
    </citation>
    <scope>NUCLEOTIDE SEQUENCE</scope>
    <source>
        <strain evidence="1">BECK_DK161</strain>
    </source>
</reference>
<name>A0A450SW39_9GAMM</name>
<gene>
    <name evidence="1" type="ORF">BECKDK2373C_GA0170839_106317</name>
</gene>
<dbReference type="AlphaFoldDB" id="A0A450SW39"/>
<protein>
    <submittedName>
        <fullName evidence="1">Uncharacterized protein</fullName>
    </submittedName>
</protein>
<accession>A0A450SW39</accession>
<evidence type="ECO:0000313" key="1">
    <source>
        <dbReference type="EMBL" id="VFJ58105.1"/>
    </source>
</evidence>
<dbReference type="EMBL" id="CAADEY010000063">
    <property type="protein sequence ID" value="VFJ58105.1"/>
    <property type="molecule type" value="Genomic_DNA"/>
</dbReference>
<sequence length="141" mass="16343">MGRDCPGGKVYFLDNEVYFLCLEVYLVYLEVYFLYLEVHFLYLEIDRLYEEIEEIHLHVSAVHFGVHFFLYALRSLPRPLSLSRSARGCCIPIDQSAAALFLIFLYRREDPVDIIPVSCGVGRSVCAHLFDNGVIFHDQQC</sequence>